<keyword evidence="6 8" id="KW-0472">Membrane</keyword>
<dbReference type="SUPFAM" id="SSF49464">
    <property type="entry name" value="Carboxypeptidase regulatory domain-like"/>
    <property type="match status" value="1"/>
</dbReference>
<evidence type="ECO:0000256" key="1">
    <source>
        <dbReference type="ARBA" id="ARBA00004571"/>
    </source>
</evidence>
<comment type="similarity">
    <text evidence="8">Belongs to the TonB-dependent receptor family.</text>
</comment>
<keyword evidence="2 8" id="KW-0813">Transport</keyword>
<organism evidence="10 11">
    <name type="scientific">Membranihabitans marinus</name>
    <dbReference type="NCBI Taxonomy" id="1227546"/>
    <lineage>
        <taxon>Bacteria</taxon>
        <taxon>Pseudomonadati</taxon>
        <taxon>Bacteroidota</taxon>
        <taxon>Saprospiria</taxon>
        <taxon>Saprospirales</taxon>
        <taxon>Saprospiraceae</taxon>
        <taxon>Membranihabitans</taxon>
    </lineage>
</organism>
<dbReference type="Pfam" id="PF13620">
    <property type="entry name" value="CarboxypepD_reg"/>
    <property type="match status" value="1"/>
</dbReference>
<dbReference type="InterPro" id="IPR037066">
    <property type="entry name" value="Plug_dom_sf"/>
</dbReference>
<evidence type="ECO:0000256" key="2">
    <source>
        <dbReference type="ARBA" id="ARBA00022448"/>
    </source>
</evidence>
<evidence type="ECO:0000256" key="8">
    <source>
        <dbReference type="PROSITE-ProRule" id="PRU01360"/>
    </source>
</evidence>
<dbReference type="GO" id="GO:0004180">
    <property type="term" value="F:carboxypeptidase activity"/>
    <property type="evidence" value="ECO:0007669"/>
    <property type="project" value="UniProtKB-KW"/>
</dbReference>
<evidence type="ECO:0000256" key="5">
    <source>
        <dbReference type="ARBA" id="ARBA00022729"/>
    </source>
</evidence>
<dbReference type="PANTHER" id="PTHR30069">
    <property type="entry name" value="TONB-DEPENDENT OUTER MEMBRANE RECEPTOR"/>
    <property type="match status" value="1"/>
</dbReference>
<accession>A0A953L5G2</accession>
<feature type="domain" description="TonB-dependent receptor plug" evidence="9">
    <location>
        <begin position="129"/>
        <end position="211"/>
    </location>
</feature>
<evidence type="ECO:0000256" key="4">
    <source>
        <dbReference type="ARBA" id="ARBA00022692"/>
    </source>
</evidence>
<dbReference type="InterPro" id="IPR036942">
    <property type="entry name" value="Beta-barrel_TonB_sf"/>
</dbReference>
<dbReference type="Gene3D" id="2.40.170.20">
    <property type="entry name" value="TonB-dependent receptor, beta-barrel domain"/>
    <property type="match status" value="1"/>
</dbReference>
<keyword evidence="5" id="KW-0732">Signal</keyword>
<dbReference type="Gene3D" id="2.170.130.10">
    <property type="entry name" value="TonB-dependent receptor, plug domain"/>
    <property type="match status" value="1"/>
</dbReference>
<dbReference type="Pfam" id="PF07715">
    <property type="entry name" value="Plug"/>
    <property type="match status" value="1"/>
</dbReference>
<dbReference type="Proteomes" id="UP000753961">
    <property type="component" value="Unassembled WGS sequence"/>
</dbReference>
<name>A0A953L5G2_9BACT</name>
<dbReference type="InterPro" id="IPR039426">
    <property type="entry name" value="TonB-dep_rcpt-like"/>
</dbReference>
<keyword evidence="10" id="KW-0378">Hydrolase</keyword>
<dbReference type="PANTHER" id="PTHR30069:SF29">
    <property type="entry name" value="HEMOGLOBIN AND HEMOGLOBIN-HAPTOGLOBIN-BINDING PROTEIN 1-RELATED"/>
    <property type="match status" value="1"/>
</dbReference>
<dbReference type="SUPFAM" id="SSF56935">
    <property type="entry name" value="Porins"/>
    <property type="match status" value="1"/>
</dbReference>
<gene>
    <name evidence="10" type="ORF">KUV50_00265</name>
</gene>
<comment type="subcellular location">
    <subcellularLocation>
        <location evidence="1 8">Cell outer membrane</location>
        <topology evidence="1 8">Multi-pass membrane protein</topology>
    </subcellularLocation>
</comment>
<evidence type="ECO:0000259" key="9">
    <source>
        <dbReference type="Pfam" id="PF07715"/>
    </source>
</evidence>
<dbReference type="PROSITE" id="PS52016">
    <property type="entry name" value="TONB_DEPENDENT_REC_3"/>
    <property type="match status" value="1"/>
</dbReference>
<proteinExistence type="inferred from homology"/>
<evidence type="ECO:0000256" key="3">
    <source>
        <dbReference type="ARBA" id="ARBA00022452"/>
    </source>
</evidence>
<dbReference type="RefSeq" id="WP_222578069.1">
    <property type="nucleotide sequence ID" value="NZ_JAHVHU010000001.1"/>
</dbReference>
<evidence type="ECO:0000256" key="6">
    <source>
        <dbReference type="ARBA" id="ARBA00023136"/>
    </source>
</evidence>
<dbReference type="EMBL" id="JAHVHU010000001">
    <property type="protein sequence ID" value="MBY5956547.1"/>
    <property type="molecule type" value="Genomic_DNA"/>
</dbReference>
<dbReference type="Gene3D" id="2.60.40.1120">
    <property type="entry name" value="Carboxypeptidase-like, regulatory domain"/>
    <property type="match status" value="1"/>
</dbReference>
<keyword evidence="11" id="KW-1185">Reference proteome</keyword>
<sequence length="1200" mass="134221">MRYLLVFLFIFIGFIVDAQTSIEGKVVDQSDGTPIIYGTVAIFKNGVLVTGTETDDNGNYSISNLDPGTYDVNASYVGYQPKTIEGVVLLAGKNTRVDIEISSGTVLDQVVIVEYKVPLVEQDNTTTGGIVTGEQIRNLPMKNINSLAATASGVSSFSGESVAIRGSRSNATDYYVDGIRVSANLVPQSEIDQLQVITGGVEARYGDVTGGIISITTKGPSQEFQLGAEAETSQYLDAFGTNELNLNASGPIWKNKETGRSVLGFRLAGRYIDVQDGNPGILPNVEVKPSILQEIEADPLRQFRQTLFSRAEFLHDEDVHFVSANSNENRQNFSFTGKLDARLTSQIDMTLSGNYGDSYSRTAPSRSFAVMNYMNNPVGTGNNYRVNARYRHRFLQNTQKNGFIRNATLIVNGSVEHDQSLSQDYRHQDRFFDYGHVGNFDFSWIPVEGESEYSQGNDGVAHAGYLRVLERPFTPSARNPVLGNYNNHVDQTDFDNYVAYNGFLSSNYTTPWGFINNVGSVYNRYSKSKLDKQNVNASLRFDLFPGGSDKGRHAIEIGFNYEKRTSRSWTVAPRNLWLLARQQANRHIIGVDTTQIIGQFQGRLEPGLYDEFARLTVDLPGAKFYKAIRERTGTPLDDYINVDAMNPDDLDLSLFSPLELNDNGLVGYNGYDYLGNETSGVHFNDFFTGRDAAGNRTFLNPAFEPIYGAAYIQDKFSYKDIIFRLGLRVDYYDANTMVLRDPLSLYPIMTASDFYARNEGERPGTIGDDFKVYVERPNSTKVKAYRDGDQWYFPNGTPANDGNVIFGGEIVYPQYYEENVNDIKSDQFDPDKSFKEYEPTLSWMPRFAVSFPISEKSNFFANYDVLVQRPPSNSFTSPLSWYYFEDRNYGAGNPINNANLKPEKTINYEVGFQQLLTPLSAVKINAFYKELRDMIQQQTYLYLPSPIGTYTTYGNLDFATIKGLSLEYHLRQSQNLSMQANYTLQIANGTGSDANSQGGLTTRGNIRTLSPIDRDERHALKMTLDYRYGGGRAYNGPRLFDLDILANTGVNLQGFVVSGRPYTQRIRATPFGGTGFAGSFNGARKPWTYTLDMRVDKTFAIPTSLKENPLFVNLSLRVLNLLNTANPRGVYPVTGSPYDSGYLQSQDGEASLANIANAGELVTEAGRNVDAYTDAYHWMVRNPDIFYAPRRIFLSCRINF</sequence>
<dbReference type="GO" id="GO:0009279">
    <property type="term" value="C:cell outer membrane"/>
    <property type="evidence" value="ECO:0007669"/>
    <property type="project" value="UniProtKB-SubCell"/>
</dbReference>
<dbReference type="GO" id="GO:0044718">
    <property type="term" value="P:siderophore transmembrane transport"/>
    <property type="evidence" value="ECO:0007669"/>
    <property type="project" value="TreeGrafter"/>
</dbReference>
<comment type="caution">
    <text evidence="10">The sequence shown here is derived from an EMBL/GenBank/DDBJ whole genome shotgun (WGS) entry which is preliminary data.</text>
</comment>
<protein>
    <submittedName>
        <fullName evidence="10">Carboxypeptidase regulatory-like domain-containing protein</fullName>
    </submittedName>
</protein>
<reference evidence="10" key="1">
    <citation type="submission" date="2021-06" db="EMBL/GenBank/DDBJ databases">
        <title>44 bacteria genomes isolated from Dapeng, Shenzhen.</title>
        <authorList>
            <person name="Zheng W."/>
            <person name="Yu S."/>
            <person name="Huang Y."/>
        </authorList>
    </citation>
    <scope>NUCLEOTIDE SEQUENCE</scope>
    <source>
        <strain evidence="10">DP5N28-2</strain>
    </source>
</reference>
<keyword evidence="7 8" id="KW-0998">Cell outer membrane</keyword>
<keyword evidence="10" id="KW-0645">Protease</keyword>
<keyword evidence="3 8" id="KW-1134">Transmembrane beta strand</keyword>
<dbReference type="InterPro" id="IPR012910">
    <property type="entry name" value="Plug_dom"/>
</dbReference>
<evidence type="ECO:0000313" key="11">
    <source>
        <dbReference type="Proteomes" id="UP000753961"/>
    </source>
</evidence>
<dbReference type="AlphaFoldDB" id="A0A953L5G2"/>
<keyword evidence="4 8" id="KW-0812">Transmembrane</keyword>
<keyword evidence="10" id="KW-0121">Carboxypeptidase</keyword>
<dbReference type="GO" id="GO:0015344">
    <property type="term" value="F:siderophore uptake transmembrane transporter activity"/>
    <property type="evidence" value="ECO:0007669"/>
    <property type="project" value="TreeGrafter"/>
</dbReference>
<evidence type="ECO:0000313" key="10">
    <source>
        <dbReference type="EMBL" id="MBY5956547.1"/>
    </source>
</evidence>
<evidence type="ECO:0000256" key="7">
    <source>
        <dbReference type="ARBA" id="ARBA00023237"/>
    </source>
</evidence>
<dbReference type="InterPro" id="IPR008969">
    <property type="entry name" value="CarboxyPept-like_regulatory"/>
</dbReference>